<comment type="caution">
    <text evidence="1">The sequence shown here is derived from an EMBL/GenBank/DDBJ whole genome shotgun (WGS) entry which is preliminary data.</text>
</comment>
<keyword evidence="2" id="KW-1185">Reference proteome</keyword>
<dbReference type="Proteomes" id="UP001054945">
    <property type="component" value="Unassembled WGS sequence"/>
</dbReference>
<proteinExistence type="predicted"/>
<accession>A0AAV4MAG3</accession>
<reference evidence="1 2" key="1">
    <citation type="submission" date="2021-06" db="EMBL/GenBank/DDBJ databases">
        <title>Caerostris extrusa draft genome.</title>
        <authorList>
            <person name="Kono N."/>
            <person name="Arakawa K."/>
        </authorList>
    </citation>
    <scope>NUCLEOTIDE SEQUENCE [LARGE SCALE GENOMIC DNA]</scope>
</reference>
<dbReference type="Gene3D" id="2.10.70.10">
    <property type="entry name" value="Complement Module, domain 1"/>
    <property type="match status" value="1"/>
</dbReference>
<evidence type="ECO:0000313" key="2">
    <source>
        <dbReference type="Proteomes" id="UP001054945"/>
    </source>
</evidence>
<protein>
    <submittedName>
        <fullName evidence="1">Chordin-like protein 1</fullName>
    </submittedName>
</protein>
<organism evidence="1 2">
    <name type="scientific">Caerostris extrusa</name>
    <name type="common">Bark spider</name>
    <name type="synonym">Caerostris bankana</name>
    <dbReference type="NCBI Taxonomy" id="172846"/>
    <lineage>
        <taxon>Eukaryota</taxon>
        <taxon>Metazoa</taxon>
        <taxon>Ecdysozoa</taxon>
        <taxon>Arthropoda</taxon>
        <taxon>Chelicerata</taxon>
        <taxon>Arachnida</taxon>
        <taxon>Araneae</taxon>
        <taxon>Araneomorphae</taxon>
        <taxon>Entelegynae</taxon>
        <taxon>Araneoidea</taxon>
        <taxon>Araneidae</taxon>
        <taxon>Caerostris</taxon>
    </lineage>
</organism>
<gene>
    <name evidence="1" type="primary">CHRDL1</name>
    <name evidence="1" type="ORF">CEXT_211141</name>
</gene>
<name>A0AAV4MAG3_CAEEX</name>
<dbReference type="AlphaFoldDB" id="A0AAV4MAG3"/>
<dbReference type="EMBL" id="BPLR01019431">
    <property type="protein sequence ID" value="GIX67799.1"/>
    <property type="molecule type" value="Genomic_DNA"/>
</dbReference>
<evidence type="ECO:0000313" key="1">
    <source>
        <dbReference type="EMBL" id="GIX67799.1"/>
    </source>
</evidence>
<sequence length="141" mass="15784">MLSKLDVSFGNVVNCSNITCSQTLCEGSTKDECCEECYVSDSEQAEDFQMQDEAKFPCLHSGRVYQDGEEFSSNATDLQAEKPNQCIHCICKTRMVFVLHFELNDKHFLCLSFTPKGLERLVDSTKSFPIGGVNRSSCSKI</sequence>